<organism evidence="1 2">
    <name type="scientific">Actinokineospora bangkokensis</name>
    <dbReference type="NCBI Taxonomy" id="1193682"/>
    <lineage>
        <taxon>Bacteria</taxon>
        <taxon>Bacillati</taxon>
        <taxon>Actinomycetota</taxon>
        <taxon>Actinomycetes</taxon>
        <taxon>Pseudonocardiales</taxon>
        <taxon>Pseudonocardiaceae</taxon>
        <taxon>Actinokineospora</taxon>
    </lineage>
</organism>
<evidence type="ECO:0000313" key="2">
    <source>
        <dbReference type="Proteomes" id="UP000186040"/>
    </source>
</evidence>
<dbReference type="STRING" id="1193682.BJP25_11340"/>
<reference evidence="1 2" key="1">
    <citation type="submission" date="2016-10" db="EMBL/GenBank/DDBJ databases">
        <title>The Draft Genome Sequence of Actinokineospora bangkokensis 44EHWT reveals the biosynthetic pathway of antifungal compounds Thailandins with unusual extender unit butylmalonyl-CoA.</title>
        <authorList>
            <person name="Greule A."/>
            <person name="Intra B."/>
            <person name="Flemming S."/>
            <person name="Rommel M.G."/>
            <person name="Panbangred W."/>
            <person name="Bechthold A."/>
        </authorList>
    </citation>
    <scope>NUCLEOTIDE SEQUENCE [LARGE SCALE GENOMIC DNA]</scope>
    <source>
        <strain evidence="1 2">44EHW</strain>
    </source>
</reference>
<proteinExistence type="predicted"/>
<gene>
    <name evidence="1" type="ORF">BJP25_11340</name>
</gene>
<comment type="caution">
    <text evidence="1">The sequence shown here is derived from an EMBL/GenBank/DDBJ whole genome shotgun (WGS) entry which is preliminary data.</text>
</comment>
<accession>A0A1Q9LQS5</accession>
<evidence type="ECO:0008006" key="3">
    <source>
        <dbReference type="Google" id="ProtNLM"/>
    </source>
</evidence>
<sequence>MTTPDHIDVDISALQSYSGQLGYYQSEADGFGRLIDVADVSGEAWGVMGAFAKGQYTEKLTELRSLLEEMKSGVEALSTKISDTAATYQGTEDDAVMRFGAHEAVIDGPR</sequence>
<protein>
    <recommendedName>
        <fullName evidence="3">ESX-1 secretion-associated protein</fullName>
    </recommendedName>
</protein>
<dbReference type="AlphaFoldDB" id="A0A1Q9LQS5"/>
<keyword evidence="2" id="KW-1185">Reference proteome</keyword>
<dbReference type="RefSeq" id="WP_075973735.1">
    <property type="nucleotide sequence ID" value="NZ_MKQR01000007.1"/>
</dbReference>
<evidence type="ECO:0000313" key="1">
    <source>
        <dbReference type="EMBL" id="OLR94353.1"/>
    </source>
</evidence>
<dbReference type="Proteomes" id="UP000186040">
    <property type="component" value="Unassembled WGS sequence"/>
</dbReference>
<name>A0A1Q9LQS5_9PSEU</name>
<dbReference type="OrthoDB" id="3688292at2"/>
<dbReference type="EMBL" id="MKQR01000007">
    <property type="protein sequence ID" value="OLR94353.1"/>
    <property type="molecule type" value="Genomic_DNA"/>
</dbReference>